<evidence type="ECO:0000313" key="2">
    <source>
        <dbReference type="Proteomes" id="UP000032721"/>
    </source>
</evidence>
<dbReference type="AntiFam" id="ANF00057">
    <property type="entry name" value="Translation of E. coli type CRISPR repeat"/>
</dbReference>
<reference evidence="1 2" key="1">
    <citation type="submission" date="2013-07" db="EMBL/GenBank/DDBJ databases">
        <authorList>
            <person name="Genoscope - CEA"/>
        </authorList>
    </citation>
    <scope>NUCLEOTIDE SEQUENCE [LARGE SCALE GENOMIC DNA]</scope>
    <source>
        <strain evidence="2">FRM16 / DSM 17909</strain>
    </source>
</reference>
<proteinExistence type="predicted"/>
<accession>A0A068QSF3</accession>
<organism evidence="1 2">
    <name type="scientific">Xenorhabdus doucetiae</name>
    <dbReference type="NCBI Taxonomy" id="351671"/>
    <lineage>
        <taxon>Bacteria</taxon>
        <taxon>Pseudomonadati</taxon>
        <taxon>Pseudomonadota</taxon>
        <taxon>Gammaproteobacteria</taxon>
        <taxon>Enterobacterales</taxon>
        <taxon>Morganellaceae</taxon>
        <taxon>Xenorhabdus</taxon>
    </lineage>
</organism>
<dbReference type="AlphaFoldDB" id="A0A068QSF3"/>
<sequence length="38" mass="4417">MRSVYPRTHGEHQPLFEHLVTECGLSPYSRGTQSQIHH</sequence>
<dbReference type="Proteomes" id="UP000032721">
    <property type="component" value="Chromosome"/>
</dbReference>
<evidence type="ECO:0000313" key="1">
    <source>
        <dbReference type="EMBL" id="CDG17962.1"/>
    </source>
</evidence>
<dbReference type="AntiFam" id="ANF00006">
    <property type="entry name" value="Translation of CRISPR region"/>
</dbReference>
<protein>
    <submittedName>
        <fullName evidence="1">Uncharacterized protein</fullName>
    </submittedName>
</protein>
<name>A0A068QSF3_9GAMM</name>
<dbReference type="KEGG" id="xdo:XDD1_2263"/>
<dbReference type="HOGENOM" id="CLU_217555_3_0_6"/>
<dbReference type="EMBL" id="FO704550">
    <property type="protein sequence ID" value="CDG17962.1"/>
    <property type="molecule type" value="Genomic_DNA"/>
</dbReference>
<gene>
    <name evidence="1" type="ORF">XDD1_2263</name>
</gene>